<keyword evidence="1" id="KW-0472">Membrane</keyword>
<keyword evidence="3" id="KW-1185">Reference proteome</keyword>
<evidence type="ECO:0000256" key="1">
    <source>
        <dbReference type="SAM" id="Phobius"/>
    </source>
</evidence>
<keyword evidence="1" id="KW-0812">Transmembrane</keyword>
<reference evidence="2" key="2">
    <citation type="submission" date="2023-06" db="EMBL/GenBank/DDBJ databases">
        <authorList>
            <consortium name="Lawrence Berkeley National Laboratory"/>
            <person name="Mondo S.J."/>
            <person name="Hensen N."/>
            <person name="Bonometti L."/>
            <person name="Westerberg I."/>
            <person name="Brannstrom I.O."/>
            <person name="Guillou S."/>
            <person name="Cros-Aarteil S."/>
            <person name="Calhoun S."/>
            <person name="Haridas S."/>
            <person name="Kuo A."/>
            <person name="Pangilinan J."/>
            <person name="Riley R."/>
            <person name="Labutti K."/>
            <person name="Andreopoulos B."/>
            <person name="Lipzen A."/>
            <person name="Chen C."/>
            <person name="Yanf M."/>
            <person name="Daum C."/>
            <person name="Ng V."/>
            <person name="Clum A."/>
            <person name="Steindorff A."/>
            <person name="Ohm R."/>
            <person name="Martin F."/>
            <person name="Silar P."/>
            <person name="Natvig D."/>
            <person name="Lalanne C."/>
            <person name="Gautier V."/>
            <person name="Ament-Velasquez S.L."/>
            <person name="Kruys A."/>
            <person name="Hutchinson M.I."/>
            <person name="Powell A.J."/>
            <person name="Barry K."/>
            <person name="Miller A.N."/>
            <person name="Grigoriev I.V."/>
            <person name="Debuchy R."/>
            <person name="Gladieux P."/>
            <person name="Thoren M.H."/>
            <person name="Johannesson H."/>
        </authorList>
    </citation>
    <scope>NUCLEOTIDE SEQUENCE</scope>
    <source>
        <strain evidence="2">CBS 626.80</strain>
    </source>
</reference>
<evidence type="ECO:0000313" key="2">
    <source>
        <dbReference type="EMBL" id="KAK3956248.1"/>
    </source>
</evidence>
<reference evidence="2" key="1">
    <citation type="journal article" date="2023" name="Mol. Phylogenet. Evol.">
        <title>Genome-scale phylogeny and comparative genomics of the fungal order Sordariales.</title>
        <authorList>
            <person name="Hensen N."/>
            <person name="Bonometti L."/>
            <person name="Westerberg I."/>
            <person name="Brannstrom I.O."/>
            <person name="Guillou S."/>
            <person name="Cros-Aarteil S."/>
            <person name="Calhoun S."/>
            <person name="Haridas S."/>
            <person name="Kuo A."/>
            <person name="Mondo S."/>
            <person name="Pangilinan J."/>
            <person name="Riley R."/>
            <person name="LaButti K."/>
            <person name="Andreopoulos B."/>
            <person name="Lipzen A."/>
            <person name="Chen C."/>
            <person name="Yan M."/>
            <person name="Daum C."/>
            <person name="Ng V."/>
            <person name="Clum A."/>
            <person name="Steindorff A."/>
            <person name="Ohm R.A."/>
            <person name="Martin F."/>
            <person name="Silar P."/>
            <person name="Natvig D.O."/>
            <person name="Lalanne C."/>
            <person name="Gautier V."/>
            <person name="Ament-Velasquez S.L."/>
            <person name="Kruys A."/>
            <person name="Hutchinson M.I."/>
            <person name="Powell A.J."/>
            <person name="Barry K."/>
            <person name="Miller A.N."/>
            <person name="Grigoriev I.V."/>
            <person name="Debuchy R."/>
            <person name="Gladieux P."/>
            <person name="Hiltunen Thoren M."/>
            <person name="Johannesson H."/>
        </authorList>
    </citation>
    <scope>NUCLEOTIDE SEQUENCE</scope>
    <source>
        <strain evidence="2">CBS 626.80</strain>
    </source>
</reference>
<evidence type="ECO:0000313" key="3">
    <source>
        <dbReference type="Proteomes" id="UP001303222"/>
    </source>
</evidence>
<feature type="transmembrane region" description="Helical" evidence="1">
    <location>
        <begin position="26"/>
        <end position="44"/>
    </location>
</feature>
<dbReference type="Proteomes" id="UP001303222">
    <property type="component" value="Unassembled WGS sequence"/>
</dbReference>
<organism evidence="2 3">
    <name type="scientific">Pseudoneurospora amorphoporcata</name>
    <dbReference type="NCBI Taxonomy" id="241081"/>
    <lineage>
        <taxon>Eukaryota</taxon>
        <taxon>Fungi</taxon>
        <taxon>Dikarya</taxon>
        <taxon>Ascomycota</taxon>
        <taxon>Pezizomycotina</taxon>
        <taxon>Sordariomycetes</taxon>
        <taxon>Sordariomycetidae</taxon>
        <taxon>Sordariales</taxon>
        <taxon>Sordariaceae</taxon>
        <taxon>Pseudoneurospora</taxon>
    </lineage>
</organism>
<sequence length="110" mass="12507">MSLRLRPGAGGLGPRRGKVGLRDLKTFFSFFPFFFFFFSFLLSLPSWAASRMRNVCVTWQKWKAHLFSSPWRSQVGLATDGSGSPMELLRDLREPLTANFLLVRSSKSTV</sequence>
<dbReference type="EMBL" id="MU859067">
    <property type="protein sequence ID" value="KAK3956248.1"/>
    <property type="molecule type" value="Genomic_DNA"/>
</dbReference>
<name>A0AAN6P3S7_9PEZI</name>
<protein>
    <submittedName>
        <fullName evidence="2">Uncharacterized protein</fullName>
    </submittedName>
</protein>
<gene>
    <name evidence="2" type="ORF">QBC32DRAFT_147473</name>
</gene>
<proteinExistence type="predicted"/>
<accession>A0AAN6P3S7</accession>
<comment type="caution">
    <text evidence="2">The sequence shown here is derived from an EMBL/GenBank/DDBJ whole genome shotgun (WGS) entry which is preliminary data.</text>
</comment>
<keyword evidence="1" id="KW-1133">Transmembrane helix</keyword>
<dbReference type="AlphaFoldDB" id="A0AAN6P3S7"/>